<proteinExistence type="predicted"/>
<dbReference type="InterPro" id="IPR050834">
    <property type="entry name" value="Glycosyltransf_2"/>
</dbReference>
<reference evidence="3 4" key="1">
    <citation type="journal article" date="2015" name="Stand. Genomic Sci.">
        <title>Genomic Encyclopedia of Bacterial and Archaeal Type Strains, Phase III: the genomes of soil and plant-associated and newly described type strains.</title>
        <authorList>
            <person name="Whitman W.B."/>
            <person name="Woyke T."/>
            <person name="Klenk H.P."/>
            <person name="Zhou Y."/>
            <person name="Lilburn T.G."/>
            <person name="Beck B.J."/>
            <person name="De Vos P."/>
            <person name="Vandamme P."/>
            <person name="Eisen J.A."/>
            <person name="Garrity G."/>
            <person name="Hugenholtz P."/>
            <person name="Kyrpides N.C."/>
        </authorList>
    </citation>
    <scope>NUCLEOTIDE SEQUENCE [LARGE SCALE GENOMIC DNA]</scope>
    <source>
        <strain evidence="3 4">CGMCC 1.10947</strain>
    </source>
</reference>
<dbReference type="PANTHER" id="PTHR43685:SF2">
    <property type="entry name" value="GLYCOSYLTRANSFERASE 2-LIKE DOMAIN-CONTAINING PROTEIN"/>
    <property type="match status" value="1"/>
</dbReference>
<comment type="caution">
    <text evidence="3">The sequence shown here is derived from an EMBL/GenBank/DDBJ whole genome shotgun (WGS) entry which is preliminary data.</text>
</comment>
<keyword evidence="3" id="KW-0808">Transferase</keyword>
<accession>A0A562KZ72</accession>
<dbReference type="Proteomes" id="UP000317176">
    <property type="component" value="Unassembled WGS sequence"/>
</dbReference>
<name>A0A562KZ72_9BRAD</name>
<dbReference type="SUPFAM" id="SSF53448">
    <property type="entry name" value="Nucleotide-diphospho-sugar transferases"/>
    <property type="match status" value="1"/>
</dbReference>
<dbReference type="GO" id="GO:0016740">
    <property type="term" value="F:transferase activity"/>
    <property type="evidence" value="ECO:0007669"/>
    <property type="project" value="UniProtKB-KW"/>
</dbReference>
<organism evidence="3 4">
    <name type="scientific">Bradyrhizobium daqingense</name>
    <dbReference type="NCBI Taxonomy" id="993502"/>
    <lineage>
        <taxon>Bacteria</taxon>
        <taxon>Pseudomonadati</taxon>
        <taxon>Pseudomonadota</taxon>
        <taxon>Alphaproteobacteria</taxon>
        <taxon>Hyphomicrobiales</taxon>
        <taxon>Nitrobacteraceae</taxon>
        <taxon>Bradyrhizobium</taxon>
    </lineage>
</organism>
<protein>
    <submittedName>
        <fullName evidence="3">Glycosyl transferase family 2</fullName>
    </submittedName>
</protein>
<dbReference type="Pfam" id="PF00535">
    <property type="entry name" value="Glycos_transf_2"/>
    <property type="match status" value="1"/>
</dbReference>
<dbReference type="RefSeq" id="WP_145638740.1">
    <property type="nucleotide sequence ID" value="NZ_CP088014.1"/>
</dbReference>
<gene>
    <name evidence="3" type="ORF">IQ17_04698</name>
</gene>
<evidence type="ECO:0000259" key="2">
    <source>
        <dbReference type="Pfam" id="PF00535"/>
    </source>
</evidence>
<dbReference type="Gene3D" id="3.90.550.10">
    <property type="entry name" value="Spore Coat Polysaccharide Biosynthesis Protein SpsA, Chain A"/>
    <property type="match status" value="1"/>
</dbReference>
<dbReference type="InterPro" id="IPR029044">
    <property type="entry name" value="Nucleotide-diphossugar_trans"/>
</dbReference>
<keyword evidence="4" id="KW-1185">Reference proteome</keyword>
<evidence type="ECO:0000313" key="3">
    <source>
        <dbReference type="EMBL" id="TWI00695.1"/>
    </source>
</evidence>
<dbReference type="AlphaFoldDB" id="A0A562KZ72"/>
<feature type="domain" description="Glycosyltransferase 2-like" evidence="2">
    <location>
        <begin position="6"/>
        <end position="128"/>
    </location>
</feature>
<dbReference type="PANTHER" id="PTHR43685">
    <property type="entry name" value="GLYCOSYLTRANSFERASE"/>
    <property type="match status" value="1"/>
</dbReference>
<feature type="region of interest" description="Disordered" evidence="1">
    <location>
        <begin position="325"/>
        <end position="345"/>
    </location>
</feature>
<dbReference type="OrthoDB" id="5291101at2"/>
<sequence length="345" mass="38741">MAKFDVLVPCYNYGRFLTDCVRSVLDQSIADVRILIIDDASSDSSVEIARGLADSDSRVSVVAHASNKGHIATYNEGIEWADSDYFLLLSADDLLVPGAFERAAKIMDSRPEVGLTYGECLVWRRDTPRPFVNSVQDFRWTKQDVVADMCRTGSDFVATATAIARTSVQKAVGGYRPSLPHSGDLEMWLRFGVHAEVAKIEGVQGIYRKHDSAMSNPYLAEMMTEYGQRKAAFDSFFETCRDRRRDMPLLQRQVAHSLADQAFDTGISYIRQGRLDSGFTLLRWAMSLDSRMRYLPPVWRLLRMPGPEGRQRLLSLMGKPKARRQEVLQSSAAIPGLGADRDRQS</sequence>
<evidence type="ECO:0000256" key="1">
    <source>
        <dbReference type="SAM" id="MobiDB-lite"/>
    </source>
</evidence>
<dbReference type="InterPro" id="IPR001173">
    <property type="entry name" value="Glyco_trans_2-like"/>
</dbReference>
<evidence type="ECO:0000313" key="4">
    <source>
        <dbReference type="Proteomes" id="UP000317176"/>
    </source>
</evidence>
<dbReference type="EMBL" id="VLKL01000014">
    <property type="protein sequence ID" value="TWI00695.1"/>
    <property type="molecule type" value="Genomic_DNA"/>
</dbReference>